<gene>
    <name evidence="2" type="ORF">LCGC14_2912580</name>
</gene>
<protein>
    <submittedName>
        <fullName evidence="2">Uncharacterized protein</fullName>
    </submittedName>
</protein>
<evidence type="ECO:0000313" key="2">
    <source>
        <dbReference type="EMBL" id="KKK71573.1"/>
    </source>
</evidence>
<dbReference type="EMBL" id="LAZR01057671">
    <property type="protein sequence ID" value="KKK71573.1"/>
    <property type="molecule type" value="Genomic_DNA"/>
</dbReference>
<name>A0A0F8XRJ8_9ZZZZ</name>
<dbReference type="AlphaFoldDB" id="A0A0F8XRJ8"/>
<sequence>MSSEDNKSAREWAFHQAHMKELNKPSPEVEPASEDDFDLCECGWPEGHTGGCFSLESVTAGDEPEGAREALIEKYEAITRRMVDIRSRGPDGAPAILTLGKYDWLCEEIDKLAALTAEPPAQEEKP</sequence>
<feature type="region of interest" description="Disordered" evidence="1">
    <location>
        <begin position="1"/>
        <end position="35"/>
    </location>
</feature>
<feature type="compositionally biased region" description="Basic and acidic residues" evidence="1">
    <location>
        <begin position="1"/>
        <end position="23"/>
    </location>
</feature>
<reference evidence="2" key="1">
    <citation type="journal article" date="2015" name="Nature">
        <title>Complex archaea that bridge the gap between prokaryotes and eukaryotes.</title>
        <authorList>
            <person name="Spang A."/>
            <person name="Saw J.H."/>
            <person name="Jorgensen S.L."/>
            <person name="Zaremba-Niedzwiedzka K."/>
            <person name="Martijn J."/>
            <person name="Lind A.E."/>
            <person name="van Eijk R."/>
            <person name="Schleper C."/>
            <person name="Guy L."/>
            <person name="Ettema T.J."/>
        </authorList>
    </citation>
    <scope>NUCLEOTIDE SEQUENCE</scope>
</reference>
<evidence type="ECO:0000256" key="1">
    <source>
        <dbReference type="SAM" id="MobiDB-lite"/>
    </source>
</evidence>
<accession>A0A0F8XRJ8</accession>
<organism evidence="2">
    <name type="scientific">marine sediment metagenome</name>
    <dbReference type="NCBI Taxonomy" id="412755"/>
    <lineage>
        <taxon>unclassified sequences</taxon>
        <taxon>metagenomes</taxon>
        <taxon>ecological metagenomes</taxon>
    </lineage>
</organism>
<comment type="caution">
    <text evidence="2">The sequence shown here is derived from an EMBL/GenBank/DDBJ whole genome shotgun (WGS) entry which is preliminary data.</text>
</comment>
<proteinExistence type="predicted"/>